<proteinExistence type="predicted"/>
<dbReference type="PANTHER" id="PTHR15032:SF4">
    <property type="entry name" value="N-ACYL-PHOSPHATIDYLETHANOLAMINE-HYDROLYZING PHOSPHOLIPASE D"/>
    <property type="match status" value="1"/>
</dbReference>
<accession>A0A0C9VP43</accession>
<dbReference type="SUPFAM" id="SSF56281">
    <property type="entry name" value="Metallo-hydrolase/oxidoreductase"/>
    <property type="match status" value="1"/>
</dbReference>
<organism evidence="2 3">
    <name type="scientific">Sphaerobolus stellatus (strain SS14)</name>
    <dbReference type="NCBI Taxonomy" id="990650"/>
    <lineage>
        <taxon>Eukaryota</taxon>
        <taxon>Fungi</taxon>
        <taxon>Dikarya</taxon>
        <taxon>Basidiomycota</taxon>
        <taxon>Agaricomycotina</taxon>
        <taxon>Agaricomycetes</taxon>
        <taxon>Phallomycetidae</taxon>
        <taxon>Geastrales</taxon>
        <taxon>Sphaerobolaceae</taxon>
        <taxon>Sphaerobolus</taxon>
    </lineage>
</organism>
<evidence type="ECO:0000313" key="3">
    <source>
        <dbReference type="Proteomes" id="UP000054279"/>
    </source>
</evidence>
<dbReference type="PANTHER" id="PTHR15032">
    <property type="entry name" value="N-ACYL-PHOSPHATIDYLETHANOLAMINE-HYDROLYZING PHOSPHOLIPASE D"/>
    <property type="match status" value="1"/>
</dbReference>
<evidence type="ECO:0000313" key="2">
    <source>
        <dbReference type="EMBL" id="KIJ39596.1"/>
    </source>
</evidence>
<protein>
    <recommendedName>
        <fullName evidence="1">Metallo-beta-lactamase domain-containing protein</fullName>
    </recommendedName>
</protein>
<dbReference type="GO" id="GO:0070291">
    <property type="term" value="P:N-acylethanolamine metabolic process"/>
    <property type="evidence" value="ECO:0007669"/>
    <property type="project" value="TreeGrafter"/>
</dbReference>
<evidence type="ECO:0000259" key="1">
    <source>
        <dbReference type="Pfam" id="PF12706"/>
    </source>
</evidence>
<dbReference type="HOGENOM" id="CLU_087693_0_0_1"/>
<dbReference type="GO" id="GO:0005737">
    <property type="term" value="C:cytoplasm"/>
    <property type="evidence" value="ECO:0007669"/>
    <property type="project" value="TreeGrafter"/>
</dbReference>
<sequence>MGGIFVAAVALQGAAHAELKAGGPSSHADDAIIRFTNPWPSFRSLLLPALPNANASSPSIGTDDDLISPWVALSPPLSRSRPMVIHGNPVDPIAEFDVVAETRGGLMKTPPVPANPEKFKATWLGHACFLVELPTPSGAARAPRILFDPVFSHRCGLTSCLGPDRITPPACPVQQFPEVDAIVISHCHYDHLDIPTIKSLIFPPSKPTSIAP</sequence>
<dbReference type="OrthoDB" id="332863at2759"/>
<dbReference type="GO" id="GO:0070290">
    <property type="term" value="F:N-acylphosphatidylethanolamine-specific phospholipase D activity"/>
    <property type="evidence" value="ECO:0007669"/>
    <property type="project" value="TreeGrafter"/>
</dbReference>
<dbReference type="AlphaFoldDB" id="A0A0C9VP43"/>
<feature type="domain" description="Metallo-beta-lactamase" evidence="1">
    <location>
        <begin position="144"/>
        <end position="199"/>
    </location>
</feature>
<dbReference type="EMBL" id="KN837151">
    <property type="protein sequence ID" value="KIJ39596.1"/>
    <property type="molecule type" value="Genomic_DNA"/>
</dbReference>
<name>A0A0C9VP43_SPHS4</name>
<reference evidence="2 3" key="1">
    <citation type="submission" date="2014-06" db="EMBL/GenBank/DDBJ databases">
        <title>Evolutionary Origins and Diversification of the Mycorrhizal Mutualists.</title>
        <authorList>
            <consortium name="DOE Joint Genome Institute"/>
            <consortium name="Mycorrhizal Genomics Consortium"/>
            <person name="Kohler A."/>
            <person name="Kuo A."/>
            <person name="Nagy L.G."/>
            <person name="Floudas D."/>
            <person name="Copeland A."/>
            <person name="Barry K.W."/>
            <person name="Cichocki N."/>
            <person name="Veneault-Fourrey C."/>
            <person name="LaButti K."/>
            <person name="Lindquist E.A."/>
            <person name="Lipzen A."/>
            <person name="Lundell T."/>
            <person name="Morin E."/>
            <person name="Murat C."/>
            <person name="Riley R."/>
            <person name="Ohm R."/>
            <person name="Sun H."/>
            <person name="Tunlid A."/>
            <person name="Henrissat B."/>
            <person name="Grigoriev I.V."/>
            <person name="Hibbett D.S."/>
            <person name="Martin F."/>
        </authorList>
    </citation>
    <scope>NUCLEOTIDE SEQUENCE [LARGE SCALE GENOMIC DNA]</scope>
    <source>
        <strain evidence="2 3">SS14</strain>
    </source>
</reference>
<dbReference type="Proteomes" id="UP000054279">
    <property type="component" value="Unassembled WGS sequence"/>
</dbReference>
<dbReference type="Gene3D" id="3.60.15.10">
    <property type="entry name" value="Ribonuclease Z/Hydroxyacylglutathione hydrolase-like"/>
    <property type="match status" value="1"/>
</dbReference>
<dbReference type="Pfam" id="PF12706">
    <property type="entry name" value="Lactamase_B_2"/>
    <property type="match status" value="1"/>
</dbReference>
<dbReference type="InterPro" id="IPR001279">
    <property type="entry name" value="Metallo-B-lactamas"/>
</dbReference>
<dbReference type="InterPro" id="IPR036866">
    <property type="entry name" value="RibonucZ/Hydroxyglut_hydro"/>
</dbReference>
<dbReference type="GO" id="GO:0070292">
    <property type="term" value="P:N-acylphosphatidylethanolamine metabolic process"/>
    <property type="evidence" value="ECO:0007669"/>
    <property type="project" value="TreeGrafter"/>
</dbReference>
<gene>
    <name evidence="2" type="ORF">M422DRAFT_257661</name>
</gene>
<keyword evidence="3" id="KW-1185">Reference proteome</keyword>